<dbReference type="InterPro" id="IPR002052">
    <property type="entry name" value="DNA_methylase_N6_adenine_CS"/>
</dbReference>
<evidence type="ECO:0000256" key="4">
    <source>
        <dbReference type="ARBA" id="ARBA00022691"/>
    </source>
</evidence>
<dbReference type="GO" id="GO:0032259">
    <property type="term" value="P:methylation"/>
    <property type="evidence" value="ECO:0007669"/>
    <property type="project" value="UniProtKB-KW"/>
</dbReference>
<dbReference type="Proteomes" id="UP000305848">
    <property type="component" value="Unassembled WGS sequence"/>
</dbReference>
<evidence type="ECO:0000256" key="5">
    <source>
        <dbReference type="ARBA" id="ARBA00022747"/>
    </source>
</evidence>
<proteinExistence type="predicted"/>
<evidence type="ECO:0000256" key="1">
    <source>
        <dbReference type="ARBA" id="ARBA00011900"/>
    </source>
</evidence>
<dbReference type="GO" id="GO:0003677">
    <property type="term" value="F:DNA binding"/>
    <property type="evidence" value="ECO:0007669"/>
    <property type="project" value="UniProtKB-KW"/>
</dbReference>
<protein>
    <recommendedName>
        <fullName evidence="1">site-specific DNA-methyltransferase (adenine-specific)</fullName>
        <ecNumber evidence="1">2.1.1.72</ecNumber>
    </recommendedName>
</protein>
<keyword evidence="6" id="KW-0238">DNA-binding</keyword>
<evidence type="ECO:0000256" key="3">
    <source>
        <dbReference type="ARBA" id="ARBA00022679"/>
    </source>
</evidence>
<feature type="domain" description="TaqI-like C-terminal specificity" evidence="9">
    <location>
        <begin position="934"/>
        <end position="1098"/>
    </location>
</feature>
<dbReference type="EMBL" id="SZQL01000003">
    <property type="protein sequence ID" value="TKK70218.1"/>
    <property type="molecule type" value="Genomic_DNA"/>
</dbReference>
<keyword evidence="11" id="KW-1185">Reference proteome</keyword>
<dbReference type="PANTHER" id="PTHR33841:SF1">
    <property type="entry name" value="DNA METHYLTRANSFERASE A"/>
    <property type="match status" value="1"/>
</dbReference>
<dbReference type="AlphaFoldDB" id="A0A4U3L4Z6"/>
<dbReference type="GO" id="GO:0009007">
    <property type="term" value="F:site-specific DNA-methyltransferase (adenine-specific) activity"/>
    <property type="evidence" value="ECO:0007669"/>
    <property type="project" value="UniProtKB-EC"/>
</dbReference>
<dbReference type="SUPFAM" id="SSF53335">
    <property type="entry name" value="S-adenosyl-L-methionine-dependent methyltransferases"/>
    <property type="match status" value="1"/>
</dbReference>
<evidence type="ECO:0000256" key="6">
    <source>
        <dbReference type="ARBA" id="ARBA00023125"/>
    </source>
</evidence>
<dbReference type="InterPro" id="IPR011639">
    <property type="entry name" value="MethylTrfase_TaqI-like_dom"/>
</dbReference>
<keyword evidence="2" id="KW-0489">Methyltransferase</keyword>
<evidence type="ECO:0000256" key="7">
    <source>
        <dbReference type="ARBA" id="ARBA00047942"/>
    </source>
</evidence>
<dbReference type="Pfam" id="PF07669">
    <property type="entry name" value="Eco57I"/>
    <property type="match status" value="1"/>
</dbReference>
<keyword evidence="4" id="KW-0949">S-adenosyl-L-methionine</keyword>
<dbReference type="RefSeq" id="WP_137260763.1">
    <property type="nucleotide sequence ID" value="NZ_SZQL01000003.1"/>
</dbReference>
<comment type="catalytic activity">
    <reaction evidence="7">
        <text>a 2'-deoxyadenosine in DNA + S-adenosyl-L-methionine = an N(6)-methyl-2'-deoxyadenosine in DNA + S-adenosyl-L-homocysteine + H(+)</text>
        <dbReference type="Rhea" id="RHEA:15197"/>
        <dbReference type="Rhea" id="RHEA-COMP:12418"/>
        <dbReference type="Rhea" id="RHEA-COMP:12419"/>
        <dbReference type="ChEBI" id="CHEBI:15378"/>
        <dbReference type="ChEBI" id="CHEBI:57856"/>
        <dbReference type="ChEBI" id="CHEBI:59789"/>
        <dbReference type="ChEBI" id="CHEBI:90615"/>
        <dbReference type="ChEBI" id="CHEBI:90616"/>
        <dbReference type="EC" id="2.1.1.72"/>
    </reaction>
</comment>
<feature type="domain" description="Type II methyltransferase M.TaqI-like" evidence="8">
    <location>
        <begin position="506"/>
        <end position="804"/>
    </location>
</feature>
<dbReference type="PANTHER" id="PTHR33841">
    <property type="entry name" value="DNA METHYLTRANSFERASE YEEA-RELATED"/>
    <property type="match status" value="1"/>
</dbReference>
<accession>A0A4U3L4Z6</accession>
<dbReference type="OrthoDB" id="32195at2"/>
<reference evidence="10 11" key="1">
    <citation type="submission" date="2019-05" db="EMBL/GenBank/DDBJ databases">
        <title>Panacibacter sp. strain 17mud1-8 Genome sequencing and assembly.</title>
        <authorList>
            <person name="Chhetri G."/>
        </authorList>
    </citation>
    <scope>NUCLEOTIDE SEQUENCE [LARGE SCALE GENOMIC DNA]</scope>
    <source>
        <strain evidence="10 11">17mud1-8</strain>
    </source>
</reference>
<dbReference type="GO" id="GO:0009307">
    <property type="term" value="P:DNA restriction-modification system"/>
    <property type="evidence" value="ECO:0007669"/>
    <property type="project" value="UniProtKB-KW"/>
</dbReference>
<sequence>MLSAEELKRIFESEFNPESWKRILIEIFGVKRLHLQPQTIGVTPNDWNAKAFELGSFETIEGRLVGIFEVQINRKVKLQYNKVGLRQLLKPIYEEDVDAALIVFNQDKIWRFSYVSEIRETNKETGIREKKVTDPKRYTYLFGEGEVCRTAAKNFHSLQGRPIKLDDLYAAFSVEKLNDEFFKKYKDFYLKGVRYLVENPSYYSLFIDKKETEEEKKQKPIRDFVKKLMGRIVFLHFLQKKGWMGCPILANEEENEEIWEKGKKRFMHLLFKGYDNKEHFHSQCLRILFFETLNTKRDNNIFSIPVLIDEVTSEKSLTRVPYLNGGLFDRDISYEHDLDFPTEFFTHLFDFFEQYNFTIDENDPYDSEVGIDPEMLGHIFENLLEENREKGTFYTPKEIVQYMCQQSLLQYLRTHIPECSEEDSPAFKALESFLLNTYIEDLTDKRNFIVKNARRIDKLLHDVKICDPAIGSGAFPMGMLQLIFRIRMALALTQDRANLKEAIIQNNIYGVDIESGAVDIARLRFWLALVVDEEKPQPLPNLDYKIMQGNSLFERFDHIDLKFEPKRIEVKLVKETDLFGNVVKPQITIAEYLQSKEGVREFGLTELEEKYFNSNNAIEKREIKQKIDAFEKEFISQQIDKRKEELQTLIRGKENSVDKRKLKELHQHQQELETLTVASKELQEMKPNNKPYFLWHLYFMDVFREGGFDIVIGNPPYLRIQGIRNDNPVMADMLSEDYDSATGSFDLYVVFVEKGLSLLKDTGILNYIMPVKWTNAAFGEGLRKIMLEGNYVSRIVSFGAFQVFNVSTYTGLQWFKKDANGFFYKQLDRNVPSLKELGDFLQSLSNDQFSKINVKSLTADSWILTDSQRQKLLEKLQQQPDRLKDVFAKIFVGLQTSLDEVYVLDLLSENKNNYTCFSNSLGERVEIEKGIVKPFLMGKDVKRYEKPQNKHVVIFPYQIIDGTARLMDQDCIKISYPLAWKYLNNNRIELENREKGRMRHEGFYAYIYPKNLTEFANRKLLTPDIANRSELTIDEKGQYYHTTTIYGLSLKSTIVEDLKYFLGILNSKLLFFYLSATGNILRGGYFRFKTDYLKPFPIKRINLIELHEKQSYEFIIKLVENILQLRNNKIDTIKWENKIDALAFHLYGLTEEEMLQVLDSFSDLSSKERNGIHNEYRNIQNKHFKLEV</sequence>
<evidence type="ECO:0000313" key="11">
    <source>
        <dbReference type="Proteomes" id="UP000305848"/>
    </source>
</evidence>
<dbReference type="InterPro" id="IPR050953">
    <property type="entry name" value="N4_N6_ade-DNA_methylase"/>
</dbReference>
<dbReference type="InterPro" id="IPR025931">
    <property type="entry name" value="TaqI_C"/>
</dbReference>
<evidence type="ECO:0000313" key="10">
    <source>
        <dbReference type="EMBL" id="TKK70218.1"/>
    </source>
</evidence>
<dbReference type="EC" id="2.1.1.72" evidence="1"/>
<evidence type="ECO:0000256" key="2">
    <source>
        <dbReference type="ARBA" id="ARBA00022603"/>
    </source>
</evidence>
<keyword evidence="5" id="KW-0680">Restriction system</keyword>
<dbReference type="Gene3D" id="3.40.50.150">
    <property type="entry name" value="Vaccinia Virus protein VP39"/>
    <property type="match status" value="2"/>
</dbReference>
<dbReference type="InterPro" id="IPR029063">
    <property type="entry name" value="SAM-dependent_MTases_sf"/>
</dbReference>
<gene>
    <name evidence="10" type="ORF">FC093_05570</name>
</gene>
<evidence type="ECO:0000259" key="9">
    <source>
        <dbReference type="Pfam" id="PF12950"/>
    </source>
</evidence>
<keyword evidence="3" id="KW-0808">Transferase</keyword>
<dbReference type="PRINTS" id="PR00507">
    <property type="entry name" value="N12N6MTFRASE"/>
</dbReference>
<name>A0A4U3L4Z6_9BACT</name>
<organism evidence="10 11">
    <name type="scientific">Ilyomonas limi</name>
    <dbReference type="NCBI Taxonomy" id="2575867"/>
    <lineage>
        <taxon>Bacteria</taxon>
        <taxon>Pseudomonadati</taxon>
        <taxon>Bacteroidota</taxon>
        <taxon>Chitinophagia</taxon>
        <taxon>Chitinophagales</taxon>
        <taxon>Chitinophagaceae</taxon>
        <taxon>Ilyomonas</taxon>
    </lineage>
</organism>
<comment type="caution">
    <text evidence="10">The sequence shown here is derived from an EMBL/GenBank/DDBJ whole genome shotgun (WGS) entry which is preliminary data.</text>
</comment>
<evidence type="ECO:0000259" key="8">
    <source>
        <dbReference type="Pfam" id="PF07669"/>
    </source>
</evidence>
<dbReference type="Pfam" id="PF12950">
    <property type="entry name" value="TaqI_C"/>
    <property type="match status" value="1"/>
</dbReference>
<dbReference type="PROSITE" id="PS00092">
    <property type="entry name" value="N6_MTASE"/>
    <property type="match status" value="1"/>
</dbReference>